<evidence type="ECO:0000313" key="3">
    <source>
        <dbReference type="RefSeq" id="XP_009789791.1"/>
    </source>
</evidence>
<gene>
    <name evidence="3" type="primary">LOC104237355</name>
</gene>
<name>A0A1U7XJJ7_NICSY</name>
<dbReference type="Pfam" id="PF03732">
    <property type="entry name" value="Retrotrans_gag"/>
    <property type="match status" value="1"/>
</dbReference>
<evidence type="ECO:0000259" key="1">
    <source>
        <dbReference type="Pfam" id="PF03732"/>
    </source>
</evidence>
<evidence type="ECO:0000313" key="2">
    <source>
        <dbReference type="Proteomes" id="UP000189701"/>
    </source>
</evidence>
<dbReference type="AlphaFoldDB" id="A0A1U7XJJ7"/>
<reference evidence="3" key="2">
    <citation type="submission" date="2025-08" db="UniProtKB">
        <authorList>
            <consortium name="RefSeq"/>
        </authorList>
    </citation>
    <scope>IDENTIFICATION</scope>
    <source>
        <tissue evidence="3">Leaf</tissue>
    </source>
</reference>
<reference evidence="2" key="1">
    <citation type="journal article" date="2013" name="Genome Biol.">
        <title>Reference genomes and transcriptomes of Nicotiana sylvestris and Nicotiana tomentosiformis.</title>
        <authorList>
            <person name="Sierro N."/>
            <person name="Battey J.N."/>
            <person name="Ouadi S."/>
            <person name="Bovet L."/>
            <person name="Goepfert S."/>
            <person name="Bakaher N."/>
            <person name="Peitsch M.C."/>
            <person name="Ivanov N.V."/>
        </authorList>
    </citation>
    <scope>NUCLEOTIDE SEQUENCE [LARGE SCALE GENOMIC DNA]</scope>
</reference>
<keyword evidence="2" id="KW-1185">Reference proteome</keyword>
<protein>
    <submittedName>
        <fullName evidence="3">Uncharacterized protein LOC104237355</fullName>
    </submittedName>
</protein>
<dbReference type="RefSeq" id="XP_009789791.1">
    <property type="nucleotide sequence ID" value="XM_009791489.1"/>
</dbReference>
<dbReference type="Proteomes" id="UP000189701">
    <property type="component" value="Unplaced"/>
</dbReference>
<dbReference type="InterPro" id="IPR005162">
    <property type="entry name" value="Retrotrans_gag_dom"/>
</dbReference>
<feature type="domain" description="Retrotransposon gag" evidence="1">
    <location>
        <begin position="20"/>
        <end position="107"/>
    </location>
</feature>
<proteinExistence type="predicted"/>
<sequence length="210" mass="23249">MRATETEGVELGAYRLKVVANSWFELWEDSRGEGSSPARWSEFVDAFIDHFLPAETRAARTAKFENLRQGNRSVWEYHMEFARLSKYAIHMLPTMEARVSRFVHGLNSLTLNETSTAALNSDMNYGKMVAFAQATENRKLKNRIEREGNSKGPGNSSGVVLGLVRAIGDLISGICQEGGSSSSRGPRSLGAGRCTRESAIWSYLYAMDVG</sequence>
<dbReference type="OrthoDB" id="1936908at2759"/>
<accession>A0A1U7XJJ7</accession>
<organism evidence="2 3">
    <name type="scientific">Nicotiana sylvestris</name>
    <name type="common">Wood tobacco</name>
    <name type="synonym">South American tobacco</name>
    <dbReference type="NCBI Taxonomy" id="4096"/>
    <lineage>
        <taxon>Eukaryota</taxon>
        <taxon>Viridiplantae</taxon>
        <taxon>Streptophyta</taxon>
        <taxon>Embryophyta</taxon>
        <taxon>Tracheophyta</taxon>
        <taxon>Spermatophyta</taxon>
        <taxon>Magnoliopsida</taxon>
        <taxon>eudicotyledons</taxon>
        <taxon>Gunneridae</taxon>
        <taxon>Pentapetalae</taxon>
        <taxon>asterids</taxon>
        <taxon>lamiids</taxon>
        <taxon>Solanales</taxon>
        <taxon>Solanaceae</taxon>
        <taxon>Nicotianoideae</taxon>
        <taxon>Nicotianeae</taxon>
        <taxon>Nicotiana</taxon>
    </lineage>
</organism>